<dbReference type="InterPro" id="IPR001387">
    <property type="entry name" value="Cro/C1-type_HTH"/>
</dbReference>
<dbReference type="Proteomes" id="UP000199620">
    <property type="component" value="Chromosome I"/>
</dbReference>
<accession>A0A5B2UTS0</accession>
<dbReference type="PANTHER" id="PTHR43236">
    <property type="entry name" value="ANTITOXIN HIGA1"/>
    <property type="match status" value="1"/>
</dbReference>
<dbReference type="Proteomes" id="UP000325296">
    <property type="component" value="Unassembled WGS sequence"/>
</dbReference>
<comment type="similarity">
    <text evidence="1">Belongs to the short-chain fatty acyl-CoA assimilation regulator (ScfR) family.</text>
</comment>
<dbReference type="CDD" id="cd00093">
    <property type="entry name" value="HTH_XRE"/>
    <property type="match status" value="1"/>
</dbReference>
<dbReference type="Pfam" id="PF01381">
    <property type="entry name" value="HTH_3"/>
    <property type="match status" value="1"/>
</dbReference>
<dbReference type="EMBL" id="VUOL01000005">
    <property type="protein sequence ID" value="KAA2230543.1"/>
    <property type="molecule type" value="Genomic_DNA"/>
</dbReference>
<dbReference type="RefSeq" id="WP_090291387.1">
    <property type="nucleotide sequence ID" value="NZ_BMNU01000007.1"/>
</dbReference>
<dbReference type="GO" id="GO:0003677">
    <property type="term" value="F:DNA binding"/>
    <property type="evidence" value="ECO:0007669"/>
    <property type="project" value="InterPro"/>
</dbReference>
<dbReference type="AlphaFoldDB" id="A0A5B2UTS0"/>
<dbReference type="SMART" id="SM00530">
    <property type="entry name" value="HTH_XRE"/>
    <property type="match status" value="1"/>
</dbReference>
<name>A0A5B2UTS0_9PSED</name>
<gene>
    <name evidence="3" type="ORF">F1720_11175</name>
    <name evidence="4" type="ORF">SAMN04490181_2286</name>
</gene>
<sequence length="354" mass="40312">MSNTFNPEMLQLARQFRGFSQSALSKSMSITQGYLSKIENGLMEPAEEMVEAFCKCLSFPREYFFNQDRVYGLPVSVHAYRKKATVPQKTLDAIQAEMNLRIMHYRKLLKSVDLAKDYELPYLDIDQYNGDADEIAFLVRRSWMIPDGPIKNLADFVERAGVLIFVCDFPAGKIDGVTLAIRGMPPCIFLSKNQSADRMRFSLAHELGHLVMHRQPSPTMEDEANKFAAALLMPEKDIFYQLKNISIQSLAALKPVWKVSMGALLYRAGTIGAITKSQSDYMWRQIGSLGYRMREPAELDFPHEKAHLTSEILELHMEDLGYSLEDLMSILGLAPEDFGNLYNFKQKPRLSIVK</sequence>
<dbReference type="SUPFAM" id="SSF47413">
    <property type="entry name" value="lambda repressor-like DNA-binding domains"/>
    <property type="match status" value="1"/>
</dbReference>
<evidence type="ECO:0000313" key="5">
    <source>
        <dbReference type="Proteomes" id="UP000199620"/>
    </source>
</evidence>
<dbReference type="Gene3D" id="1.10.10.2910">
    <property type="match status" value="1"/>
</dbReference>
<evidence type="ECO:0000259" key="2">
    <source>
        <dbReference type="PROSITE" id="PS50943"/>
    </source>
</evidence>
<dbReference type="Pfam" id="PF06114">
    <property type="entry name" value="Peptidase_M78"/>
    <property type="match status" value="1"/>
</dbReference>
<evidence type="ECO:0000256" key="1">
    <source>
        <dbReference type="ARBA" id="ARBA00007227"/>
    </source>
</evidence>
<reference evidence="4 5" key="1">
    <citation type="submission" date="2016-10" db="EMBL/GenBank/DDBJ databases">
        <authorList>
            <person name="Varghese N."/>
            <person name="Submissions S."/>
        </authorList>
    </citation>
    <scope>NUCLEOTIDE SEQUENCE [LARGE SCALE GENOMIC DNA]</scope>
    <source>
        <strain evidence="4 5">BS2771</strain>
    </source>
</reference>
<dbReference type="InterPro" id="IPR052345">
    <property type="entry name" value="Rad_response_metalloprotease"/>
</dbReference>
<dbReference type="Gene3D" id="1.10.260.40">
    <property type="entry name" value="lambda repressor-like DNA-binding domains"/>
    <property type="match status" value="1"/>
</dbReference>
<dbReference type="OrthoDB" id="9794834at2"/>
<feature type="domain" description="HTH cro/C1-type" evidence="2">
    <location>
        <begin position="10"/>
        <end position="64"/>
    </location>
</feature>
<evidence type="ECO:0000313" key="6">
    <source>
        <dbReference type="Proteomes" id="UP000325296"/>
    </source>
</evidence>
<evidence type="ECO:0000313" key="4">
    <source>
        <dbReference type="EMBL" id="SDU96634.1"/>
    </source>
</evidence>
<keyword evidence="5" id="KW-1185">Reference proteome</keyword>
<evidence type="ECO:0000313" key="3">
    <source>
        <dbReference type="EMBL" id="KAA2230543.1"/>
    </source>
</evidence>
<dbReference type="PROSITE" id="PS50943">
    <property type="entry name" value="HTH_CROC1"/>
    <property type="match status" value="1"/>
</dbReference>
<reference evidence="3 6" key="2">
    <citation type="submission" date="2019-09" db="EMBL/GenBank/DDBJ databases">
        <title>Draft genome sequence of Pseudomonas brenneri CCUG 51514(T).</title>
        <authorList>
            <person name="Tunovic T."/>
            <person name="Pineiro-Iglesias B."/>
            <person name="Unosson C."/>
            <person name="Inganas E."/>
            <person name="Ohlen M."/>
            <person name="Cardew S."/>
            <person name="Jensie-Markopoulos S."/>
            <person name="Salva-Serra F."/>
            <person name="Jaen-Luchoro D."/>
            <person name="Svensson-Stadler L."/>
            <person name="Chun J."/>
            <person name="Moore E."/>
        </authorList>
    </citation>
    <scope>NUCLEOTIDE SEQUENCE [LARGE SCALE GENOMIC DNA]</scope>
    <source>
        <strain evidence="3 6">CCUG 51514</strain>
    </source>
</reference>
<dbReference type="InterPro" id="IPR010982">
    <property type="entry name" value="Lambda_DNA-bd_dom_sf"/>
</dbReference>
<proteinExistence type="inferred from homology"/>
<dbReference type="EMBL" id="LT629800">
    <property type="protein sequence ID" value="SDU96634.1"/>
    <property type="molecule type" value="Genomic_DNA"/>
</dbReference>
<dbReference type="InterPro" id="IPR010359">
    <property type="entry name" value="IrrE_HExxH"/>
</dbReference>
<dbReference type="PANTHER" id="PTHR43236:SF1">
    <property type="entry name" value="BLL7220 PROTEIN"/>
    <property type="match status" value="1"/>
</dbReference>
<organism evidence="3 6">
    <name type="scientific">Pseudomonas brenneri</name>
    <dbReference type="NCBI Taxonomy" id="129817"/>
    <lineage>
        <taxon>Bacteria</taxon>
        <taxon>Pseudomonadati</taxon>
        <taxon>Pseudomonadota</taxon>
        <taxon>Gammaproteobacteria</taxon>
        <taxon>Pseudomonadales</taxon>
        <taxon>Pseudomonadaceae</taxon>
        <taxon>Pseudomonas</taxon>
    </lineage>
</organism>
<protein>
    <submittedName>
        <fullName evidence="3">ImmA/IrrE family metallo-endopeptidase</fullName>
    </submittedName>
    <submittedName>
        <fullName evidence="4">Zn-dependent peptidase ImmA, M78 family</fullName>
    </submittedName>
</protein>